<dbReference type="RefSeq" id="WP_344744340.1">
    <property type="nucleotide sequence ID" value="NZ_BAAAWW010000042.1"/>
</dbReference>
<protein>
    <submittedName>
        <fullName evidence="2">Uncharacterized protein</fullName>
    </submittedName>
</protein>
<evidence type="ECO:0000256" key="1">
    <source>
        <dbReference type="SAM" id="MobiDB-lite"/>
    </source>
</evidence>
<feature type="region of interest" description="Disordered" evidence="1">
    <location>
        <begin position="25"/>
        <end position="53"/>
    </location>
</feature>
<dbReference type="Proteomes" id="UP001589610">
    <property type="component" value="Unassembled WGS sequence"/>
</dbReference>
<organism evidence="2 3">
    <name type="scientific">Streptosporangium vulgare</name>
    <dbReference type="NCBI Taxonomy" id="46190"/>
    <lineage>
        <taxon>Bacteria</taxon>
        <taxon>Bacillati</taxon>
        <taxon>Actinomycetota</taxon>
        <taxon>Actinomycetes</taxon>
        <taxon>Streptosporangiales</taxon>
        <taxon>Streptosporangiaceae</taxon>
        <taxon>Streptosporangium</taxon>
    </lineage>
</organism>
<accession>A0ABV5TEL1</accession>
<evidence type="ECO:0000313" key="3">
    <source>
        <dbReference type="Proteomes" id="UP001589610"/>
    </source>
</evidence>
<dbReference type="EMBL" id="JBHMBS010000008">
    <property type="protein sequence ID" value="MFB9677454.1"/>
    <property type="molecule type" value="Genomic_DNA"/>
</dbReference>
<name>A0ABV5TEL1_9ACTN</name>
<proteinExistence type="predicted"/>
<gene>
    <name evidence="2" type="ORF">ACFFRH_18390</name>
</gene>
<sequence>MTFLGTAFTEARLLAYVYAYEQASRERRPPSVVNPSLFRCAQPGGRQPQTCAP</sequence>
<keyword evidence="3" id="KW-1185">Reference proteome</keyword>
<comment type="caution">
    <text evidence="2">The sequence shown here is derived from an EMBL/GenBank/DDBJ whole genome shotgun (WGS) entry which is preliminary data.</text>
</comment>
<reference evidence="2 3" key="1">
    <citation type="submission" date="2024-09" db="EMBL/GenBank/DDBJ databases">
        <authorList>
            <person name="Sun Q."/>
            <person name="Mori K."/>
        </authorList>
    </citation>
    <scope>NUCLEOTIDE SEQUENCE [LARGE SCALE GENOMIC DNA]</scope>
    <source>
        <strain evidence="2 3">JCM 3028</strain>
    </source>
</reference>
<evidence type="ECO:0000313" key="2">
    <source>
        <dbReference type="EMBL" id="MFB9677454.1"/>
    </source>
</evidence>